<proteinExistence type="predicted"/>
<sequence>MLILIKKISNASTKMTKSLNPFSFHDIPTRNAAEVI</sequence>
<keyword evidence="2" id="KW-1185">Reference proteome</keyword>
<reference evidence="1 2" key="1">
    <citation type="submission" date="2019-03" db="EMBL/GenBank/DDBJ databases">
        <authorList>
            <consortium name="Pathogen Informatics"/>
        </authorList>
    </citation>
    <scope>NUCLEOTIDE SEQUENCE [LARGE SCALE GENOMIC DNA]</scope>
    <source>
        <strain evidence="1 2">NCTC12993</strain>
    </source>
</reference>
<dbReference type="Proteomes" id="UP000401081">
    <property type="component" value="Unassembled WGS sequence"/>
</dbReference>
<accession>A0A485BNK8</accession>
<gene>
    <name evidence="1" type="ORF">NCTC12993_05039</name>
</gene>
<name>A0A485BNK8_KLUCR</name>
<evidence type="ECO:0000313" key="2">
    <source>
        <dbReference type="Proteomes" id="UP000401081"/>
    </source>
</evidence>
<protein>
    <submittedName>
        <fullName evidence="1">Uncharacterized protein</fullName>
    </submittedName>
</protein>
<dbReference type="AlphaFoldDB" id="A0A485BNK8"/>
<dbReference type="EMBL" id="CAADJD010000022">
    <property type="protein sequence ID" value="VFS73893.1"/>
    <property type="molecule type" value="Genomic_DNA"/>
</dbReference>
<organism evidence="1 2">
    <name type="scientific">Kluyvera cryocrescens</name>
    <name type="common">Kluyvera citrophila</name>
    <dbReference type="NCBI Taxonomy" id="580"/>
    <lineage>
        <taxon>Bacteria</taxon>
        <taxon>Pseudomonadati</taxon>
        <taxon>Pseudomonadota</taxon>
        <taxon>Gammaproteobacteria</taxon>
        <taxon>Enterobacterales</taxon>
        <taxon>Enterobacteriaceae</taxon>
        <taxon>Kluyvera</taxon>
    </lineage>
</organism>
<evidence type="ECO:0000313" key="1">
    <source>
        <dbReference type="EMBL" id="VFS73893.1"/>
    </source>
</evidence>